<dbReference type="PANTHER" id="PTHR45699:SF3">
    <property type="entry name" value="LARGE RIBOSOMAL SUBUNIT PROTEIN UL10"/>
    <property type="match status" value="1"/>
</dbReference>
<evidence type="ECO:0000256" key="6">
    <source>
        <dbReference type="SAM" id="MobiDB-lite"/>
    </source>
</evidence>
<evidence type="ECO:0000313" key="8">
    <source>
        <dbReference type="EMBL" id="KAK9734720.1"/>
    </source>
</evidence>
<dbReference type="InterPro" id="IPR050323">
    <property type="entry name" value="Ribosomal_protein_uL10"/>
</dbReference>
<evidence type="ECO:0000256" key="5">
    <source>
        <dbReference type="ARBA" id="ARBA00023274"/>
    </source>
</evidence>
<reference evidence="9 10" key="1">
    <citation type="submission" date="2024-03" db="EMBL/GenBank/DDBJ databases">
        <title>WGS assembly of Saponaria officinalis var. Norfolk2.</title>
        <authorList>
            <person name="Jenkins J."/>
            <person name="Shu S."/>
            <person name="Grimwood J."/>
            <person name="Barry K."/>
            <person name="Goodstein D."/>
            <person name="Schmutz J."/>
            <person name="Leebens-Mack J."/>
            <person name="Osbourn A."/>
        </authorList>
    </citation>
    <scope>NUCLEOTIDE SEQUENCE [LARGE SCALE GENOMIC DNA]</scope>
    <source>
        <strain evidence="10">cv. Norfolk2</strain>
        <strain evidence="9">JIC</strain>
        <tissue evidence="9">Leaf</tissue>
    </source>
</reference>
<dbReference type="Pfam" id="PF00466">
    <property type="entry name" value="Ribosomal_L10"/>
    <property type="match status" value="1"/>
</dbReference>
<dbReference type="PIRSF" id="PIRSF039087">
    <property type="entry name" value="L10E"/>
    <property type="match status" value="1"/>
</dbReference>
<dbReference type="InterPro" id="IPR043141">
    <property type="entry name" value="Ribosomal_uL10-like_sf"/>
</dbReference>
<accession>A0AAW1LQ02</accession>
<dbReference type="CDD" id="cd05795">
    <property type="entry name" value="Ribosomal_P0_L10e"/>
    <property type="match status" value="1"/>
</dbReference>
<evidence type="ECO:0000313" key="9">
    <source>
        <dbReference type="EMBL" id="KAK9734721.1"/>
    </source>
</evidence>
<dbReference type="Pfam" id="PF17777">
    <property type="entry name" value="RL10P_insert"/>
    <property type="match status" value="1"/>
</dbReference>
<evidence type="ECO:0000256" key="1">
    <source>
        <dbReference type="ARBA" id="ARBA00002200"/>
    </source>
</evidence>
<dbReference type="AlphaFoldDB" id="A0AAW1LQ02"/>
<comment type="caution">
    <text evidence="9">The sequence shown here is derived from an EMBL/GenBank/DDBJ whole genome shotgun (WGS) entry which is preliminary data.</text>
</comment>
<evidence type="ECO:0000313" key="10">
    <source>
        <dbReference type="Proteomes" id="UP001443914"/>
    </source>
</evidence>
<comment type="function">
    <text evidence="1">Ribosomal protein P0 is the functional equivalent of E.coli protein L10.</text>
</comment>
<dbReference type="GO" id="GO:0002181">
    <property type="term" value="P:cytoplasmic translation"/>
    <property type="evidence" value="ECO:0007669"/>
    <property type="project" value="TreeGrafter"/>
</dbReference>
<dbReference type="Gene3D" id="3.30.70.1730">
    <property type="match status" value="1"/>
</dbReference>
<keyword evidence="10" id="KW-1185">Reference proteome</keyword>
<dbReference type="FunFam" id="3.90.105.20:FF:000001">
    <property type="entry name" value="60S acidic ribosomal protein P0"/>
    <property type="match status" value="1"/>
</dbReference>
<dbReference type="EMBL" id="JBDFQZ010000004">
    <property type="protein sequence ID" value="KAK9734721.1"/>
    <property type="molecule type" value="Genomic_DNA"/>
</dbReference>
<feature type="domain" description="Large ribosomal subunit protein uL10-like insertion" evidence="7">
    <location>
        <begin position="122"/>
        <end position="191"/>
    </location>
</feature>
<dbReference type="InterPro" id="IPR040637">
    <property type="entry name" value="Ribosomal_uL10-like_insert"/>
</dbReference>
<dbReference type="InterPro" id="IPR001790">
    <property type="entry name" value="Ribosomal_uL10"/>
</dbReference>
<dbReference type="GO" id="GO:0000027">
    <property type="term" value="P:ribosomal large subunit assembly"/>
    <property type="evidence" value="ECO:0007669"/>
    <property type="project" value="TreeGrafter"/>
</dbReference>
<dbReference type="Pfam" id="PF00428">
    <property type="entry name" value="Ribosomal_60s"/>
    <property type="match status" value="1"/>
</dbReference>
<feature type="compositionally biased region" description="Acidic residues" evidence="6">
    <location>
        <begin position="312"/>
        <end position="328"/>
    </location>
</feature>
<dbReference type="InterPro" id="IPR030670">
    <property type="entry name" value="uL10_eukaryotes"/>
</dbReference>
<proteinExistence type="inferred from homology"/>
<dbReference type="EMBL" id="JBDFQZ010000004">
    <property type="protein sequence ID" value="KAK9734720.1"/>
    <property type="molecule type" value="Genomic_DNA"/>
</dbReference>
<keyword evidence="5" id="KW-0687">Ribonucleoprotein</keyword>
<dbReference type="Gene3D" id="3.90.105.20">
    <property type="match status" value="1"/>
</dbReference>
<dbReference type="PANTHER" id="PTHR45699">
    <property type="entry name" value="60S ACIDIC RIBOSOMAL PROTEIN P0"/>
    <property type="match status" value="1"/>
</dbReference>
<dbReference type="GO" id="GO:0003735">
    <property type="term" value="F:structural constituent of ribosome"/>
    <property type="evidence" value="ECO:0007669"/>
    <property type="project" value="TreeGrafter"/>
</dbReference>
<sequence>MAVKKTTLGKPGLTKLDKKEIYSNKLRRLLDEYSKVLVVHVDNVGSNQLQQIRSGLRGDSVVLMGKNTLMKRAINEHIKSTGNSSLKKLEQLLKGNVGLIFTKGDLKEIREEIAKYKVGAPARVGLVAPVDVVIPVGNTGLDPSQTSFFQVLNIPTKINKGTVEIITAVDLITKGEKVGSSEAALLTKLSIKPFSYGLVVQKVFEDGSVYDPEVLDLTEDDLASKFAAGLSNVVSLALGLSYPTIVGVPHMLINGYKNVLSFALATEYDFPLAEKVKEYLKDPSKFAVAAVAAPAAATGATEASKEEKKEEEAEESEEEGGLMGLFDD</sequence>
<evidence type="ECO:0000256" key="3">
    <source>
        <dbReference type="ARBA" id="ARBA00011521"/>
    </source>
</evidence>
<dbReference type="InterPro" id="IPR043164">
    <property type="entry name" value="Ribosomal_uL10-like_insert_sf"/>
</dbReference>
<organism evidence="9 10">
    <name type="scientific">Saponaria officinalis</name>
    <name type="common">Common soapwort</name>
    <name type="synonym">Lychnis saponaria</name>
    <dbReference type="NCBI Taxonomy" id="3572"/>
    <lineage>
        <taxon>Eukaryota</taxon>
        <taxon>Viridiplantae</taxon>
        <taxon>Streptophyta</taxon>
        <taxon>Embryophyta</taxon>
        <taxon>Tracheophyta</taxon>
        <taxon>Spermatophyta</taxon>
        <taxon>Magnoliopsida</taxon>
        <taxon>eudicotyledons</taxon>
        <taxon>Gunneridae</taxon>
        <taxon>Pentapetalae</taxon>
        <taxon>Caryophyllales</taxon>
        <taxon>Caryophyllaceae</taxon>
        <taxon>Caryophylleae</taxon>
        <taxon>Saponaria</taxon>
    </lineage>
</organism>
<evidence type="ECO:0000256" key="2">
    <source>
        <dbReference type="ARBA" id="ARBA00008889"/>
    </source>
</evidence>
<comment type="subunit">
    <text evidence="3">P0 forms a pentameric complex by interaction with dimers of P1 and P2.</text>
</comment>
<evidence type="ECO:0000256" key="4">
    <source>
        <dbReference type="ARBA" id="ARBA00022980"/>
    </source>
</evidence>
<comment type="similarity">
    <text evidence="2">Belongs to the universal ribosomal protein uL10 family.</text>
</comment>
<evidence type="ECO:0000259" key="7">
    <source>
        <dbReference type="Pfam" id="PF17777"/>
    </source>
</evidence>
<name>A0AAW1LQ02_SAPOF</name>
<dbReference type="SUPFAM" id="SSF160369">
    <property type="entry name" value="Ribosomal protein L10-like"/>
    <property type="match status" value="1"/>
</dbReference>
<dbReference type="GO" id="GO:0070180">
    <property type="term" value="F:large ribosomal subunit rRNA binding"/>
    <property type="evidence" value="ECO:0007669"/>
    <property type="project" value="TreeGrafter"/>
</dbReference>
<keyword evidence="4" id="KW-0689">Ribosomal protein</keyword>
<dbReference type="Proteomes" id="UP001443914">
    <property type="component" value="Unassembled WGS sequence"/>
</dbReference>
<protein>
    <recommendedName>
        <fullName evidence="7">Large ribosomal subunit protein uL10-like insertion domain-containing protein</fullName>
    </recommendedName>
</protein>
<gene>
    <name evidence="8" type="ORF">RND81_04G158900</name>
    <name evidence="9" type="ORF">RND81_04G159000</name>
</gene>
<feature type="region of interest" description="Disordered" evidence="6">
    <location>
        <begin position="296"/>
        <end position="328"/>
    </location>
</feature>
<dbReference type="FunFam" id="3.30.70.1730:FF:000005">
    <property type="entry name" value="Ribosome assembly factor mrt4"/>
    <property type="match status" value="1"/>
</dbReference>
<dbReference type="GO" id="GO:0022625">
    <property type="term" value="C:cytosolic large ribosomal subunit"/>
    <property type="evidence" value="ECO:0007669"/>
    <property type="project" value="TreeGrafter"/>
</dbReference>